<dbReference type="AlphaFoldDB" id="A0A927D7Z3"/>
<proteinExistence type="predicted"/>
<feature type="transmembrane region" description="Helical" evidence="1">
    <location>
        <begin position="80"/>
        <end position="98"/>
    </location>
</feature>
<keyword evidence="1" id="KW-0472">Membrane</keyword>
<dbReference type="RefSeq" id="WP_191076857.1">
    <property type="nucleotide sequence ID" value="NZ_JACTAG010000003.1"/>
</dbReference>
<dbReference type="Proteomes" id="UP000635142">
    <property type="component" value="Unassembled WGS sequence"/>
</dbReference>
<gene>
    <name evidence="2" type="ORF">H9Q16_17925</name>
</gene>
<keyword evidence="1" id="KW-1133">Transmembrane helix</keyword>
<comment type="caution">
    <text evidence="2">The sequence shown here is derived from an EMBL/GenBank/DDBJ whole genome shotgun (WGS) entry which is preliminary data.</text>
</comment>
<sequence>MHYLYRRYRLWILYLIFLICAVLFGSREGFLSTNGDNGFAKGVVLAIYLAFLAFSLYATHRENFFRSIGKINALLWGRQVGIDLYISVFLSLALIYLVEGSVLVLLAWFLPIVVFANLAILPYLLLNFAEVVGHFQL</sequence>
<feature type="transmembrane region" description="Helical" evidence="1">
    <location>
        <begin position="38"/>
        <end position="59"/>
    </location>
</feature>
<keyword evidence="1" id="KW-0812">Transmembrane</keyword>
<evidence type="ECO:0000313" key="2">
    <source>
        <dbReference type="EMBL" id="MBD3665818.1"/>
    </source>
</evidence>
<name>A0A927D7Z3_9RHOB</name>
<feature type="transmembrane region" description="Helical" evidence="1">
    <location>
        <begin position="7"/>
        <end position="26"/>
    </location>
</feature>
<accession>A0A927D7Z3</accession>
<evidence type="ECO:0000256" key="1">
    <source>
        <dbReference type="SAM" id="Phobius"/>
    </source>
</evidence>
<dbReference type="EMBL" id="JACTAG010000003">
    <property type="protein sequence ID" value="MBD3665818.1"/>
    <property type="molecule type" value="Genomic_DNA"/>
</dbReference>
<feature type="transmembrane region" description="Helical" evidence="1">
    <location>
        <begin position="104"/>
        <end position="126"/>
    </location>
</feature>
<protein>
    <submittedName>
        <fullName evidence="2">Uncharacterized protein</fullName>
    </submittedName>
</protein>
<reference evidence="2" key="1">
    <citation type="submission" date="2020-08" db="EMBL/GenBank/DDBJ databases">
        <title>Sulfitobacter aestuariivivens sp. nov., isolated from a tidal flat.</title>
        <authorList>
            <person name="Park S."/>
            <person name="Yoon J.-H."/>
        </authorList>
    </citation>
    <scope>NUCLEOTIDE SEQUENCE</scope>
    <source>
        <strain evidence="2">TSTF-M16</strain>
    </source>
</reference>
<evidence type="ECO:0000313" key="3">
    <source>
        <dbReference type="Proteomes" id="UP000635142"/>
    </source>
</evidence>
<organism evidence="2 3">
    <name type="scientific">Sulfitobacter aestuariivivens</name>
    <dbReference type="NCBI Taxonomy" id="2766981"/>
    <lineage>
        <taxon>Bacteria</taxon>
        <taxon>Pseudomonadati</taxon>
        <taxon>Pseudomonadota</taxon>
        <taxon>Alphaproteobacteria</taxon>
        <taxon>Rhodobacterales</taxon>
        <taxon>Roseobacteraceae</taxon>
        <taxon>Sulfitobacter</taxon>
    </lineage>
</organism>
<keyword evidence="3" id="KW-1185">Reference proteome</keyword>